<proteinExistence type="inferred from homology"/>
<protein>
    <recommendedName>
        <fullName evidence="5">Branched-chain amino acid aminotransferase</fullName>
    </recommendedName>
</protein>
<comment type="similarity">
    <text evidence="2">Belongs to the class-IV pyridoxal-phosphate-dependent aminotransferase family.</text>
</comment>
<dbReference type="Pfam" id="PF01063">
    <property type="entry name" value="Aminotran_4"/>
    <property type="match status" value="1"/>
</dbReference>
<name>A0A382P8P3_9ZZZZ</name>
<dbReference type="InterPro" id="IPR043132">
    <property type="entry name" value="BCAT-like_C"/>
</dbReference>
<evidence type="ECO:0008006" key="5">
    <source>
        <dbReference type="Google" id="ProtNLM"/>
    </source>
</evidence>
<dbReference type="GO" id="GO:0008652">
    <property type="term" value="P:amino acid biosynthetic process"/>
    <property type="evidence" value="ECO:0007669"/>
    <property type="project" value="UniProtKB-ARBA"/>
</dbReference>
<dbReference type="SUPFAM" id="SSF56752">
    <property type="entry name" value="D-aminoacid aminotransferase-like PLP-dependent enzymes"/>
    <property type="match status" value="1"/>
</dbReference>
<dbReference type="InterPro" id="IPR043131">
    <property type="entry name" value="BCAT-like_N"/>
</dbReference>
<dbReference type="PANTHER" id="PTHR42743">
    <property type="entry name" value="AMINO-ACID AMINOTRANSFERASE"/>
    <property type="match status" value="1"/>
</dbReference>
<dbReference type="AlphaFoldDB" id="A0A382P8P3"/>
<organism evidence="4">
    <name type="scientific">marine metagenome</name>
    <dbReference type="NCBI Taxonomy" id="408172"/>
    <lineage>
        <taxon>unclassified sequences</taxon>
        <taxon>metagenomes</taxon>
        <taxon>ecological metagenomes</taxon>
    </lineage>
</organism>
<dbReference type="PANTHER" id="PTHR42743:SF11">
    <property type="entry name" value="AMINODEOXYCHORISMATE LYASE"/>
    <property type="match status" value="1"/>
</dbReference>
<evidence type="ECO:0000256" key="1">
    <source>
        <dbReference type="ARBA" id="ARBA00001933"/>
    </source>
</evidence>
<evidence type="ECO:0000313" key="4">
    <source>
        <dbReference type="EMBL" id="SVC69774.1"/>
    </source>
</evidence>
<dbReference type="EMBL" id="UINC01105667">
    <property type="protein sequence ID" value="SVC69774.1"/>
    <property type="molecule type" value="Genomic_DNA"/>
</dbReference>
<dbReference type="Gene3D" id="3.20.10.10">
    <property type="entry name" value="D-amino Acid Aminotransferase, subunit A, domain 2"/>
    <property type="match status" value="1"/>
</dbReference>
<dbReference type="InterPro" id="IPR001544">
    <property type="entry name" value="Aminotrans_IV"/>
</dbReference>
<dbReference type="PROSITE" id="PS00770">
    <property type="entry name" value="AA_TRANSFER_CLASS_4"/>
    <property type="match status" value="1"/>
</dbReference>
<sequence length="322" mass="37153">MRSVYFNGKFVPETEANISIYDSALMFGDMIFDMTRSYNKKQFRLRKHLERLYNSMKSAEISIDMSIDEMEKACLDTIKKNEAFFEPHDEHRLMINVSRGPLSIYAEIFEGKLEPTIIIADFPLKWTVRGMDRLYEMGINAIVTSQRVIPEQIMDPKIKNRSRMFYMMANIEVSKYEGDNNWALMLDPDDYIAEGTGANFFMVKDGTLYTPEPRNILVGISRGYVFELAEKLGFEYKEKNLKVDDALNADEAFFTGTPFAMLPITKINGKSVGDGKKGPIFLKLISEWSRSVGVDIPKQIRDFNKEIHELEGPTPYQFKKKN</sequence>
<evidence type="ECO:0000256" key="2">
    <source>
        <dbReference type="ARBA" id="ARBA00009320"/>
    </source>
</evidence>
<accession>A0A382P8P3</accession>
<evidence type="ECO:0000256" key="3">
    <source>
        <dbReference type="ARBA" id="ARBA00022898"/>
    </source>
</evidence>
<dbReference type="InterPro" id="IPR036038">
    <property type="entry name" value="Aminotransferase-like"/>
</dbReference>
<comment type="cofactor">
    <cofactor evidence="1">
        <name>pyridoxal 5'-phosphate</name>
        <dbReference type="ChEBI" id="CHEBI:597326"/>
    </cofactor>
</comment>
<dbReference type="GO" id="GO:0005829">
    <property type="term" value="C:cytosol"/>
    <property type="evidence" value="ECO:0007669"/>
    <property type="project" value="TreeGrafter"/>
</dbReference>
<reference evidence="4" key="1">
    <citation type="submission" date="2018-05" db="EMBL/GenBank/DDBJ databases">
        <authorList>
            <person name="Lanie J.A."/>
            <person name="Ng W.-L."/>
            <person name="Kazmierczak K.M."/>
            <person name="Andrzejewski T.M."/>
            <person name="Davidsen T.M."/>
            <person name="Wayne K.J."/>
            <person name="Tettelin H."/>
            <person name="Glass J.I."/>
            <person name="Rusch D."/>
            <person name="Podicherti R."/>
            <person name="Tsui H.-C.T."/>
            <person name="Winkler M.E."/>
        </authorList>
    </citation>
    <scope>NUCLEOTIDE SEQUENCE</scope>
</reference>
<keyword evidence="3" id="KW-0663">Pyridoxal phosphate</keyword>
<dbReference type="GO" id="GO:0046394">
    <property type="term" value="P:carboxylic acid biosynthetic process"/>
    <property type="evidence" value="ECO:0007669"/>
    <property type="project" value="UniProtKB-ARBA"/>
</dbReference>
<dbReference type="Gene3D" id="3.30.470.10">
    <property type="match status" value="1"/>
</dbReference>
<dbReference type="InterPro" id="IPR018300">
    <property type="entry name" value="Aminotrans_IV_CS"/>
</dbReference>
<dbReference type="InterPro" id="IPR050571">
    <property type="entry name" value="Class-IV_PLP-Dep_Aminotrnsfr"/>
</dbReference>
<dbReference type="GO" id="GO:0003824">
    <property type="term" value="F:catalytic activity"/>
    <property type="evidence" value="ECO:0007669"/>
    <property type="project" value="InterPro"/>
</dbReference>
<dbReference type="FunFam" id="3.20.10.10:FF:000002">
    <property type="entry name" value="D-alanine aminotransferase"/>
    <property type="match status" value="1"/>
</dbReference>
<gene>
    <name evidence="4" type="ORF">METZ01_LOCUS322628</name>
</gene>